<dbReference type="InterPro" id="IPR011990">
    <property type="entry name" value="TPR-like_helical_dom_sf"/>
</dbReference>
<dbReference type="EMBL" id="JAGMUV010000007">
    <property type="protein sequence ID" value="KAH7148175.1"/>
    <property type="molecule type" value="Genomic_DNA"/>
</dbReference>
<protein>
    <submittedName>
        <fullName evidence="5">Uncharacterized protein</fullName>
    </submittedName>
</protein>
<evidence type="ECO:0000256" key="4">
    <source>
        <dbReference type="ARBA" id="ARBA00022803"/>
    </source>
</evidence>
<name>A0A9P9J9I3_9HYPO</name>
<dbReference type="InterPro" id="IPR002151">
    <property type="entry name" value="Kinesin_light"/>
</dbReference>
<dbReference type="GO" id="GO:0005737">
    <property type="term" value="C:cytoplasm"/>
    <property type="evidence" value="ECO:0007669"/>
    <property type="project" value="UniProtKB-SubCell"/>
</dbReference>
<dbReference type="SUPFAM" id="SSF48452">
    <property type="entry name" value="TPR-like"/>
    <property type="match status" value="1"/>
</dbReference>
<proteinExistence type="predicted"/>
<evidence type="ECO:0000313" key="6">
    <source>
        <dbReference type="Proteomes" id="UP000738349"/>
    </source>
</evidence>
<dbReference type="PANTHER" id="PTHR45783:SF3">
    <property type="entry name" value="KINESIN LIGHT CHAIN"/>
    <property type="match status" value="1"/>
</dbReference>
<comment type="subcellular location">
    <subcellularLocation>
        <location evidence="1">Cytoplasm</location>
    </subcellularLocation>
</comment>
<accession>A0A9P9J9I3</accession>
<dbReference type="PANTHER" id="PTHR45783">
    <property type="entry name" value="KINESIN LIGHT CHAIN"/>
    <property type="match status" value="1"/>
</dbReference>
<organism evidence="5 6">
    <name type="scientific">Dactylonectria macrodidyma</name>
    <dbReference type="NCBI Taxonomy" id="307937"/>
    <lineage>
        <taxon>Eukaryota</taxon>
        <taxon>Fungi</taxon>
        <taxon>Dikarya</taxon>
        <taxon>Ascomycota</taxon>
        <taxon>Pezizomycotina</taxon>
        <taxon>Sordariomycetes</taxon>
        <taxon>Hypocreomycetidae</taxon>
        <taxon>Hypocreales</taxon>
        <taxon>Nectriaceae</taxon>
        <taxon>Dactylonectria</taxon>
    </lineage>
</organism>
<dbReference type="Gene3D" id="1.25.40.10">
    <property type="entry name" value="Tetratricopeptide repeat domain"/>
    <property type="match status" value="1"/>
</dbReference>
<comment type="caution">
    <text evidence="5">The sequence shown here is derived from an EMBL/GenBank/DDBJ whole genome shotgun (WGS) entry which is preliminary data.</text>
</comment>
<reference evidence="5" key="1">
    <citation type="journal article" date="2021" name="Nat. Commun.">
        <title>Genetic determinants of endophytism in the Arabidopsis root mycobiome.</title>
        <authorList>
            <person name="Mesny F."/>
            <person name="Miyauchi S."/>
            <person name="Thiergart T."/>
            <person name="Pickel B."/>
            <person name="Atanasova L."/>
            <person name="Karlsson M."/>
            <person name="Huettel B."/>
            <person name="Barry K.W."/>
            <person name="Haridas S."/>
            <person name="Chen C."/>
            <person name="Bauer D."/>
            <person name="Andreopoulos W."/>
            <person name="Pangilinan J."/>
            <person name="LaButti K."/>
            <person name="Riley R."/>
            <person name="Lipzen A."/>
            <person name="Clum A."/>
            <person name="Drula E."/>
            <person name="Henrissat B."/>
            <person name="Kohler A."/>
            <person name="Grigoriev I.V."/>
            <person name="Martin F.M."/>
            <person name="Hacquard S."/>
        </authorList>
    </citation>
    <scope>NUCLEOTIDE SEQUENCE</scope>
    <source>
        <strain evidence="5">MPI-CAGE-AT-0147</strain>
    </source>
</reference>
<dbReference type="GO" id="GO:0007018">
    <property type="term" value="P:microtubule-based movement"/>
    <property type="evidence" value="ECO:0007669"/>
    <property type="project" value="TreeGrafter"/>
</dbReference>
<sequence>MRLYEPQGRYDEAETLKDRALDLGREVVGKKHPDTIRSMASLAAMFHAQGRYDEAGVLHKTALDLRRRILREDYPHTTQSIILWRSRRSAIQNSGSRAIDLYGRLWCVYIIVKEDDKLPAMAGLAARFALNGTSNEDRSVPDNSYLAGLWTEDLLRGLCWNVDRHYPLGGAPSAYTAPSWSWASVKSAIDYASDWFGTIEELAVVQGAGVNVESTGNAFGKVTGGWMHLSVTKLRLYQKYVKHFLCFREGEAVFRITVFWDSARYGLPDYDHLAKSNAIDLEDLGTPKCVTCFNLLDQDAVLVRLSL</sequence>
<gene>
    <name evidence="5" type="ORF">EDB81DRAFT_758627</name>
</gene>
<dbReference type="GO" id="GO:0019894">
    <property type="term" value="F:kinesin binding"/>
    <property type="evidence" value="ECO:0007669"/>
    <property type="project" value="TreeGrafter"/>
</dbReference>
<evidence type="ECO:0000256" key="3">
    <source>
        <dbReference type="ARBA" id="ARBA00022737"/>
    </source>
</evidence>
<evidence type="ECO:0000256" key="2">
    <source>
        <dbReference type="ARBA" id="ARBA00022490"/>
    </source>
</evidence>
<keyword evidence="4" id="KW-0802">TPR repeat</keyword>
<keyword evidence="2" id="KW-0963">Cytoplasm</keyword>
<dbReference type="Pfam" id="PF13424">
    <property type="entry name" value="TPR_12"/>
    <property type="match status" value="1"/>
</dbReference>
<dbReference type="GO" id="GO:0005871">
    <property type="term" value="C:kinesin complex"/>
    <property type="evidence" value="ECO:0007669"/>
    <property type="project" value="InterPro"/>
</dbReference>
<dbReference type="Proteomes" id="UP000738349">
    <property type="component" value="Unassembled WGS sequence"/>
</dbReference>
<keyword evidence="6" id="KW-1185">Reference proteome</keyword>
<dbReference type="AlphaFoldDB" id="A0A9P9J9I3"/>
<keyword evidence="3" id="KW-0677">Repeat</keyword>
<evidence type="ECO:0000313" key="5">
    <source>
        <dbReference type="EMBL" id="KAH7148175.1"/>
    </source>
</evidence>
<dbReference type="OrthoDB" id="3486565at2759"/>
<evidence type="ECO:0000256" key="1">
    <source>
        <dbReference type="ARBA" id="ARBA00004496"/>
    </source>
</evidence>